<evidence type="ECO:0000313" key="4">
    <source>
        <dbReference type="EMBL" id="RVT54130.1"/>
    </source>
</evidence>
<dbReference type="PANTHER" id="PTHR31223">
    <property type="entry name" value="LOG FAMILY PROTEIN YJL055W"/>
    <property type="match status" value="1"/>
</dbReference>
<dbReference type="AlphaFoldDB" id="A0A3S2TPQ7"/>
<dbReference type="Proteomes" id="UP000288178">
    <property type="component" value="Unassembled WGS sequence"/>
</dbReference>
<dbReference type="InterPro" id="IPR005269">
    <property type="entry name" value="LOG"/>
</dbReference>
<protein>
    <recommendedName>
        <fullName evidence="3">Cytokinin riboside 5'-monophosphate phosphoribohydrolase</fullName>
        <ecNumber evidence="3">3.2.2.n1</ecNumber>
    </recommendedName>
</protein>
<dbReference type="InterPro" id="IPR031100">
    <property type="entry name" value="LOG_fam"/>
</dbReference>
<keyword evidence="3" id="KW-0203">Cytokinin biosynthesis</keyword>
<name>A0A3S2TPQ7_9BURK</name>
<proteinExistence type="inferred from homology"/>
<evidence type="ECO:0000256" key="1">
    <source>
        <dbReference type="ARBA" id="ARBA00000274"/>
    </source>
</evidence>
<comment type="catalytic activity">
    <reaction evidence="1">
        <text>AMP + H2O = D-ribose 5-phosphate + adenine</text>
        <dbReference type="Rhea" id="RHEA:20129"/>
        <dbReference type="ChEBI" id="CHEBI:15377"/>
        <dbReference type="ChEBI" id="CHEBI:16708"/>
        <dbReference type="ChEBI" id="CHEBI:78346"/>
        <dbReference type="ChEBI" id="CHEBI:456215"/>
        <dbReference type="EC" id="3.2.2.4"/>
    </reaction>
</comment>
<dbReference type="OrthoDB" id="9801098at2"/>
<sequence>MNLCVYCGSRAGVLPAYADAARALGTLLGQGGHGLVYGGGNVGLMGIVADAALAAGAPVVGVIPQALVQREVGHTALSEQHVVPDMHVRKRMMAERADAFVALPGGIGTLEELYEVWTWRQLGYHDKPIGLLNVAGFYDQLLAFMGHCVAQGFLDEAQRNAVLVDTDPARLLQRLADAAVRATAPDDYSRI</sequence>
<comment type="caution">
    <text evidence="4">The sequence shown here is derived from an EMBL/GenBank/DDBJ whole genome shotgun (WGS) entry which is preliminary data.</text>
</comment>
<dbReference type="PANTHER" id="PTHR31223:SF70">
    <property type="entry name" value="LOG FAMILY PROTEIN YJL055W"/>
    <property type="match status" value="1"/>
</dbReference>
<evidence type="ECO:0000256" key="3">
    <source>
        <dbReference type="RuleBase" id="RU363015"/>
    </source>
</evidence>
<evidence type="ECO:0000313" key="5">
    <source>
        <dbReference type="Proteomes" id="UP000288178"/>
    </source>
</evidence>
<reference evidence="4 5" key="1">
    <citation type="submission" date="2019-01" db="EMBL/GenBank/DDBJ databases">
        <authorList>
            <person name="Chen W.-M."/>
        </authorList>
    </citation>
    <scope>NUCLEOTIDE SEQUENCE [LARGE SCALE GENOMIC DNA]</scope>
    <source>
        <strain evidence="4 5">ICH-3</strain>
    </source>
</reference>
<dbReference type="EMBL" id="SACT01000001">
    <property type="protein sequence ID" value="RVT54130.1"/>
    <property type="molecule type" value="Genomic_DNA"/>
</dbReference>
<dbReference type="SUPFAM" id="SSF102405">
    <property type="entry name" value="MCP/YpsA-like"/>
    <property type="match status" value="1"/>
</dbReference>
<comment type="similarity">
    <text evidence="2 3">Belongs to the LOG family.</text>
</comment>
<dbReference type="GO" id="GO:0008714">
    <property type="term" value="F:AMP nucleosidase activity"/>
    <property type="evidence" value="ECO:0007669"/>
    <property type="project" value="UniProtKB-EC"/>
</dbReference>
<dbReference type="Gene3D" id="3.40.50.450">
    <property type="match status" value="1"/>
</dbReference>
<dbReference type="RefSeq" id="WP_128196012.1">
    <property type="nucleotide sequence ID" value="NZ_SACT01000001.1"/>
</dbReference>
<evidence type="ECO:0000256" key="2">
    <source>
        <dbReference type="ARBA" id="ARBA00006763"/>
    </source>
</evidence>
<keyword evidence="5" id="KW-1185">Reference proteome</keyword>
<organism evidence="4 5">
    <name type="scientific">Rubrivivax albus</name>
    <dbReference type="NCBI Taxonomy" id="2499835"/>
    <lineage>
        <taxon>Bacteria</taxon>
        <taxon>Pseudomonadati</taxon>
        <taxon>Pseudomonadota</taxon>
        <taxon>Betaproteobacteria</taxon>
        <taxon>Burkholderiales</taxon>
        <taxon>Sphaerotilaceae</taxon>
        <taxon>Rubrivivax</taxon>
    </lineage>
</organism>
<dbReference type="GO" id="GO:0005829">
    <property type="term" value="C:cytosol"/>
    <property type="evidence" value="ECO:0007669"/>
    <property type="project" value="TreeGrafter"/>
</dbReference>
<keyword evidence="3" id="KW-0378">Hydrolase</keyword>
<dbReference type="NCBIfam" id="TIGR00730">
    <property type="entry name" value="Rossman fold protein, TIGR00730 family"/>
    <property type="match status" value="1"/>
</dbReference>
<dbReference type="Pfam" id="PF03641">
    <property type="entry name" value="Lysine_decarbox"/>
    <property type="match status" value="1"/>
</dbReference>
<accession>A0A3S2TPQ7</accession>
<gene>
    <name evidence="4" type="ORF">ENE75_04510</name>
</gene>
<dbReference type="EC" id="3.2.2.n1" evidence="3"/>
<dbReference type="GO" id="GO:0009691">
    <property type="term" value="P:cytokinin biosynthetic process"/>
    <property type="evidence" value="ECO:0007669"/>
    <property type="project" value="UniProtKB-UniRule"/>
</dbReference>